<dbReference type="GO" id="GO:0016020">
    <property type="term" value="C:membrane"/>
    <property type="evidence" value="ECO:0007669"/>
    <property type="project" value="UniProtKB-SubCell"/>
</dbReference>
<evidence type="ECO:0000313" key="12">
    <source>
        <dbReference type="EMBL" id="AAD31322.1"/>
    </source>
</evidence>
<keyword evidence="8 9" id="KW-0472">Membrane</keyword>
<evidence type="ECO:0000256" key="10">
    <source>
        <dbReference type="SAM" id="SignalP"/>
    </source>
</evidence>
<dbReference type="InterPro" id="IPR045158">
    <property type="entry name" value="KEA4/5/6-like"/>
</dbReference>
<comment type="subcellular location">
    <subcellularLocation>
        <location evidence="1">Membrane</location>
        <topology evidence="1">Multi-pass membrane protein</topology>
    </subcellularLocation>
</comment>
<keyword evidence="2" id="KW-0813">Transport</keyword>
<evidence type="ECO:0000256" key="6">
    <source>
        <dbReference type="ARBA" id="ARBA00022989"/>
    </source>
</evidence>
<protein>
    <submittedName>
        <fullName evidence="12">Osteoblast 6D12C protein</fullName>
    </submittedName>
</protein>
<keyword evidence="3" id="KW-0050">Antiport</keyword>
<keyword evidence="5 10" id="KW-0732">Signal</keyword>
<name>Q9W6Q6_CHICK</name>
<dbReference type="EMBL" id="AF145780">
    <property type="protein sequence ID" value="AAD31322.1"/>
    <property type="molecule type" value="mRNA"/>
</dbReference>
<evidence type="ECO:0000256" key="5">
    <source>
        <dbReference type="ARBA" id="ARBA00022729"/>
    </source>
</evidence>
<dbReference type="VEuPathDB" id="HostDB:geneid_395675"/>
<proteinExistence type="evidence at transcript level"/>
<evidence type="ECO:0000256" key="8">
    <source>
        <dbReference type="ARBA" id="ARBA00023136"/>
    </source>
</evidence>
<evidence type="ECO:0000256" key="1">
    <source>
        <dbReference type="ARBA" id="ARBA00004141"/>
    </source>
</evidence>
<feature type="domain" description="Cation/H+ exchanger transmembrane" evidence="11">
    <location>
        <begin position="2"/>
        <end position="71"/>
    </location>
</feature>
<feature type="chain" id="PRO_5004335795" evidence="10">
    <location>
        <begin position="20"/>
        <end position="335"/>
    </location>
</feature>
<evidence type="ECO:0000256" key="2">
    <source>
        <dbReference type="ARBA" id="ARBA00022448"/>
    </source>
</evidence>
<keyword evidence="6 9" id="KW-1133">Transmembrane helix</keyword>
<dbReference type="Gene3D" id="1.20.1530.20">
    <property type="match status" value="1"/>
</dbReference>
<keyword evidence="4 9" id="KW-0812">Transmembrane</keyword>
<feature type="transmembrane region" description="Helical" evidence="9">
    <location>
        <begin position="53"/>
        <end position="76"/>
    </location>
</feature>
<feature type="signal peptide" evidence="10">
    <location>
        <begin position="1"/>
        <end position="19"/>
    </location>
</feature>
<dbReference type="PANTHER" id="PTHR16254:SF14">
    <property type="entry name" value="TRANSMEMBRANE AND COILED-COIL DOMAIN-CONTAINING PROTEIN 3"/>
    <property type="match status" value="1"/>
</dbReference>
<accession>Q9W6Q6</accession>
<evidence type="ECO:0000256" key="9">
    <source>
        <dbReference type="SAM" id="Phobius"/>
    </source>
</evidence>
<dbReference type="GO" id="GO:0015386">
    <property type="term" value="F:potassium:proton antiporter activity"/>
    <property type="evidence" value="ECO:0007669"/>
    <property type="project" value="InterPro"/>
</dbReference>
<sequence>MKFVLAVLVLSLILPKTSQYIKWIVSAGLAQVSEFSFVLGSRARRAGIISREVYLLILSVTTLSLLLAPALWRAAIMKCVPRPERRSSTWIGLAHEQEHIFLQSYLHCSLYFYALGKQEVFSRPLNMHLIISLTLTLKKINTKERFYFNCTRLTKLVFSDRLGSGRVFFYLIDYAEPKLFFNCSIMQILLIIFGLPECAFNSHPPLVTVSSPPDLVRKRSVLWCLWYLLPLNDLSDFHILGMSSVDQCKFNHKTNLNGEVKVLVPLYEGKGLIGSIKLVLSSQIHILNGCSQYCMILCSKLQLIMCFLTVVTSLWLVLAFICILDYKLMVRKGIT</sequence>
<evidence type="ECO:0000259" key="11">
    <source>
        <dbReference type="Pfam" id="PF00999"/>
    </source>
</evidence>
<evidence type="ECO:0000256" key="7">
    <source>
        <dbReference type="ARBA" id="ARBA00023065"/>
    </source>
</evidence>
<dbReference type="InterPro" id="IPR038770">
    <property type="entry name" value="Na+/solute_symporter_sf"/>
</dbReference>
<dbReference type="Pfam" id="PF00999">
    <property type="entry name" value="Na_H_Exchanger"/>
    <property type="match status" value="1"/>
</dbReference>
<evidence type="ECO:0000256" key="3">
    <source>
        <dbReference type="ARBA" id="ARBA00022449"/>
    </source>
</evidence>
<organism evidence="12">
    <name type="scientific">Gallus gallus</name>
    <name type="common">Chicken</name>
    <dbReference type="NCBI Taxonomy" id="9031"/>
    <lineage>
        <taxon>Eukaryota</taxon>
        <taxon>Metazoa</taxon>
        <taxon>Chordata</taxon>
        <taxon>Craniata</taxon>
        <taxon>Vertebrata</taxon>
        <taxon>Euteleostomi</taxon>
        <taxon>Archelosauria</taxon>
        <taxon>Archosauria</taxon>
        <taxon>Dinosauria</taxon>
        <taxon>Saurischia</taxon>
        <taxon>Theropoda</taxon>
        <taxon>Coelurosauria</taxon>
        <taxon>Aves</taxon>
        <taxon>Neognathae</taxon>
        <taxon>Galloanserae</taxon>
        <taxon>Galliformes</taxon>
        <taxon>Phasianidae</taxon>
        <taxon>Phasianinae</taxon>
        <taxon>Gallus</taxon>
    </lineage>
</organism>
<dbReference type="PANTHER" id="PTHR16254">
    <property type="entry name" value="POTASSIUM/PROTON ANTIPORTER-RELATED"/>
    <property type="match status" value="1"/>
</dbReference>
<keyword evidence="7" id="KW-0406">Ion transport</keyword>
<feature type="transmembrane region" description="Helical" evidence="9">
    <location>
        <begin position="301"/>
        <end position="324"/>
    </location>
</feature>
<dbReference type="InterPro" id="IPR006153">
    <property type="entry name" value="Cation/H_exchanger_TM"/>
</dbReference>
<dbReference type="AlphaFoldDB" id="Q9W6Q6"/>
<evidence type="ECO:0000256" key="4">
    <source>
        <dbReference type="ARBA" id="ARBA00022692"/>
    </source>
</evidence>
<reference evidence="12" key="1">
    <citation type="submission" date="1999-04" db="EMBL/GenBank/DDBJ databases">
        <title>Identification of novel cDNAs from cultured chick osteoblasts by similarity to the sodium-calcium exchanger.</title>
        <authorList>
            <person name="Weber J.A."/>
            <person name="Stains J.P."/>
            <person name="Gay C.V."/>
        </authorList>
    </citation>
    <scope>NUCLEOTIDE SEQUENCE</scope>
</reference>